<accession>A0ABY4DXD0</accession>
<evidence type="ECO:0000313" key="2">
    <source>
        <dbReference type="EMBL" id="UOO88177.1"/>
    </source>
</evidence>
<keyword evidence="1" id="KW-1133">Transmembrane helix</keyword>
<keyword evidence="1" id="KW-0472">Membrane</keyword>
<proteinExistence type="predicted"/>
<keyword evidence="3" id="KW-1185">Reference proteome</keyword>
<dbReference type="RefSeq" id="WP_058356391.1">
    <property type="nucleotide sequence ID" value="NZ_CABKVG010000009.1"/>
</dbReference>
<gene>
    <name evidence="2" type="ORF">LVJ82_11845</name>
</gene>
<dbReference type="EMBL" id="CP091511">
    <property type="protein sequence ID" value="UOO88177.1"/>
    <property type="molecule type" value="Genomic_DNA"/>
</dbReference>
<name>A0ABY4DXD0_9NEIS</name>
<reference evidence="2 3" key="1">
    <citation type="journal article" date="2022" name="Res Sq">
        <title>Evolution of multicellular longitudinally dividing oral cavity symbionts (Neisseriaceae).</title>
        <authorList>
            <person name="Nyongesa S."/>
            <person name="Weber P."/>
            <person name="Bernet E."/>
            <person name="Pullido F."/>
            <person name="Nieckarz M."/>
            <person name="Delaby M."/>
            <person name="Nieves C."/>
            <person name="Viehboeck T."/>
            <person name="Krause N."/>
            <person name="Rivera-Millot A."/>
            <person name="Nakamura A."/>
            <person name="Vischer N."/>
            <person name="VanNieuwenhze M."/>
            <person name="Brun Y."/>
            <person name="Cava F."/>
            <person name="Bulgheresi S."/>
            <person name="Veyrier F."/>
        </authorList>
    </citation>
    <scope>NUCLEOTIDE SEQUENCE [LARGE SCALE GENOMIC DNA]</scope>
    <source>
        <strain evidence="2 3">SN4</strain>
    </source>
</reference>
<feature type="transmembrane region" description="Helical" evidence="1">
    <location>
        <begin position="120"/>
        <end position="138"/>
    </location>
</feature>
<evidence type="ECO:0000313" key="3">
    <source>
        <dbReference type="Proteomes" id="UP000832011"/>
    </source>
</evidence>
<protein>
    <submittedName>
        <fullName evidence="2">Uncharacterized protein</fullName>
    </submittedName>
</protein>
<sequence length="148" mass="16518">MTTLYVTDVAVSSHYALRGDGWMNVYLNDGHILTVHCPQINDNWAQDTKRVCNHALGKDEQVFQMKSLLLQPSSDGGYVMLQGEIQAASGQGTYIFDIPAAEIQHMLAQAQPQRILGSEFVMVVFVIGAALFGLKWLLEKYLLPRFSD</sequence>
<keyword evidence="1" id="KW-0812">Transmembrane</keyword>
<dbReference type="Proteomes" id="UP000832011">
    <property type="component" value="Chromosome"/>
</dbReference>
<organism evidence="2 3">
    <name type="scientific">Vitreoscilla massiliensis</name>
    <dbReference type="NCBI Taxonomy" id="1689272"/>
    <lineage>
        <taxon>Bacteria</taxon>
        <taxon>Pseudomonadati</taxon>
        <taxon>Pseudomonadota</taxon>
        <taxon>Betaproteobacteria</taxon>
        <taxon>Neisseriales</taxon>
        <taxon>Neisseriaceae</taxon>
        <taxon>Vitreoscilla</taxon>
    </lineage>
</organism>
<evidence type="ECO:0000256" key="1">
    <source>
        <dbReference type="SAM" id="Phobius"/>
    </source>
</evidence>